<proteinExistence type="predicted"/>
<protein>
    <submittedName>
        <fullName evidence="2">Uncharacterized protein</fullName>
    </submittedName>
</protein>
<dbReference type="AlphaFoldDB" id="A0AAW1PA93"/>
<keyword evidence="3" id="KW-1185">Reference proteome</keyword>
<feature type="compositionally biased region" description="Polar residues" evidence="1">
    <location>
        <begin position="180"/>
        <end position="195"/>
    </location>
</feature>
<feature type="compositionally biased region" description="Polar residues" evidence="1">
    <location>
        <begin position="277"/>
        <end position="293"/>
    </location>
</feature>
<organism evidence="2 3">
    <name type="scientific">Symbiochloris irregularis</name>
    <dbReference type="NCBI Taxonomy" id="706552"/>
    <lineage>
        <taxon>Eukaryota</taxon>
        <taxon>Viridiplantae</taxon>
        <taxon>Chlorophyta</taxon>
        <taxon>core chlorophytes</taxon>
        <taxon>Trebouxiophyceae</taxon>
        <taxon>Trebouxiales</taxon>
        <taxon>Trebouxiaceae</taxon>
        <taxon>Symbiochloris</taxon>
    </lineage>
</organism>
<feature type="region of interest" description="Disordered" evidence="1">
    <location>
        <begin position="263"/>
        <end position="309"/>
    </location>
</feature>
<evidence type="ECO:0000313" key="2">
    <source>
        <dbReference type="EMBL" id="KAK9804983.1"/>
    </source>
</evidence>
<feature type="compositionally biased region" description="Low complexity" evidence="1">
    <location>
        <begin position="213"/>
        <end position="228"/>
    </location>
</feature>
<dbReference type="Proteomes" id="UP001465755">
    <property type="component" value="Unassembled WGS sequence"/>
</dbReference>
<comment type="caution">
    <text evidence="2">The sequence shown here is derived from an EMBL/GenBank/DDBJ whole genome shotgun (WGS) entry which is preliminary data.</text>
</comment>
<sequence length="440" mass="48013">MPDLWNSAKAKLHNRGRSEPPPTNTAKDLSPQDKDGDDASIAGDSVGWGSELQPATASEQADIEKAEARGTSRCFYVKRAGYNDIVFYEGSHRKSLGPAAYYADVAAQLVGWDIVLRRGDKEGEPILHLRKPVRFLSLLGWDKGSRMKIWAANGDRDYEGSDAVSEAPSHSPSHVCAPTEKSSNSTQTTASRMTDVTNKTNFCDSKFHPTADSAAVAEAPPNSAPANPQGLLPTQDRLQKFNEQQQGSTGPDIKAAVPSLQLGAAPERKSDERSGGQFASTMDDSAMEANSSVLGKELTPSERGKQQISKVAQRFANNDYKEQAPLAVLKRKHQFRSNRNVFTFNGRKYRWNYFLLVGATLTLKDVETNEVVAVAKLKPAVQTQSVTAWGLRQNGCLEIMDGAADVPGLQDMIVATLIGMLEWRKHNNKVWIILASAMPA</sequence>
<evidence type="ECO:0000313" key="3">
    <source>
        <dbReference type="Proteomes" id="UP001465755"/>
    </source>
</evidence>
<gene>
    <name evidence="2" type="ORF">WJX73_007569</name>
</gene>
<dbReference type="EMBL" id="JALJOQ010000047">
    <property type="protein sequence ID" value="KAK9804983.1"/>
    <property type="molecule type" value="Genomic_DNA"/>
</dbReference>
<name>A0AAW1PA93_9CHLO</name>
<accession>A0AAW1PA93</accession>
<feature type="region of interest" description="Disordered" evidence="1">
    <location>
        <begin position="213"/>
        <end position="233"/>
    </location>
</feature>
<feature type="region of interest" description="Disordered" evidence="1">
    <location>
        <begin position="157"/>
        <end position="195"/>
    </location>
</feature>
<feature type="region of interest" description="Disordered" evidence="1">
    <location>
        <begin position="1"/>
        <end position="63"/>
    </location>
</feature>
<evidence type="ECO:0000256" key="1">
    <source>
        <dbReference type="SAM" id="MobiDB-lite"/>
    </source>
</evidence>
<reference evidence="2 3" key="1">
    <citation type="journal article" date="2024" name="Nat. Commun.">
        <title>Phylogenomics reveals the evolutionary origins of lichenization in chlorophyte algae.</title>
        <authorList>
            <person name="Puginier C."/>
            <person name="Libourel C."/>
            <person name="Otte J."/>
            <person name="Skaloud P."/>
            <person name="Haon M."/>
            <person name="Grisel S."/>
            <person name="Petersen M."/>
            <person name="Berrin J.G."/>
            <person name="Delaux P.M."/>
            <person name="Dal Grande F."/>
            <person name="Keller J."/>
        </authorList>
    </citation>
    <scope>NUCLEOTIDE SEQUENCE [LARGE SCALE GENOMIC DNA]</scope>
    <source>
        <strain evidence="2 3">SAG 2036</strain>
    </source>
</reference>